<sequence>MTVNVQSLRNMSKPAALSVDLQGLEPNARKVSIELLNACLADEIALALALKQAHWSVRGPNFIAVHELLDQVHGRVQAQIDTLAERVQILDGMALGTLEAVTKFSELQPYPLDLTAAEAHISELSERMRQLGAKLRRGIEATEKAGDADTADVLTAASRQMDKDLWFLHAHLE</sequence>
<evidence type="ECO:0000259" key="3">
    <source>
        <dbReference type="Pfam" id="PF00210"/>
    </source>
</evidence>
<dbReference type="InterPro" id="IPR009078">
    <property type="entry name" value="Ferritin-like_SF"/>
</dbReference>
<feature type="domain" description="Ferritin/DPS" evidence="3">
    <location>
        <begin position="33"/>
        <end position="173"/>
    </location>
</feature>
<comment type="caution">
    <text evidence="4">The sequence shown here is derived from an EMBL/GenBank/DDBJ whole genome shotgun (WGS) entry which is preliminary data.</text>
</comment>
<dbReference type="NCBIfam" id="NF006975">
    <property type="entry name" value="PRK09448.1"/>
    <property type="match status" value="1"/>
</dbReference>
<dbReference type="Proteomes" id="UP001597413">
    <property type="component" value="Unassembled WGS sequence"/>
</dbReference>
<dbReference type="RefSeq" id="WP_377391439.1">
    <property type="nucleotide sequence ID" value="NZ_JBHUIX010000013.1"/>
</dbReference>
<evidence type="ECO:0000313" key="4">
    <source>
        <dbReference type="EMBL" id="MFD2175166.1"/>
    </source>
</evidence>
<dbReference type="InterPro" id="IPR023188">
    <property type="entry name" value="DPS_DNA-bd_CS"/>
</dbReference>
<protein>
    <submittedName>
        <fullName evidence="4">DNA starvation/stationary phase protection protein Dps</fullName>
    </submittedName>
</protein>
<keyword evidence="5" id="KW-1185">Reference proteome</keyword>
<dbReference type="InterPro" id="IPR012347">
    <property type="entry name" value="Ferritin-like"/>
</dbReference>
<dbReference type="PROSITE" id="PS00819">
    <property type="entry name" value="DPS_2"/>
    <property type="match status" value="1"/>
</dbReference>
<dbReference type="Gene3D" id="1.20.1260.10">
    <property type="match status" value="1"/>
</dbReference>
<name>A0ABW5ACE1_9RHOB</name>
<dbReference type="PRINTS" id="PR01346">
    <property type="entry name" value="HELNAPAPROT"/>
</dbReference>
<evidence type="ECO:0000256" key="2">
    <source>
        <dbReference type="RuleBase" id="RU003875"/>
    </source>
</evidence>
<accession>A0ABW5ACE1</accession>
<dbReference type="PROSITE" id="PS00818">
    <property type="entry name" value="DPS_1"/>
    <property type="match status" value="1"/>
</dbReference>
<dbReference type="PANTHER" id="PTHR42932">
    <property type="entry name" value="GENERAL STRESS PROTEIN 20U"/>
    <property type="match status" value="1"/>
</dbReference>
<proteinExistence type="inferred from homology"/>
<dbReference type="EMBL" id="JBHUIX010000013">
    <property type="protein sequence ID" value="MFD2175166.1"/>
    <property type="molecule type" value="Genomic_DNA"/>
</dbReference>
<dbReference type="SUPFAM" id="SSF47240">
    <property type="entry name" value="Ferritin-like"/>
    <property type="match status" value="1"/>
</dbReference>
<dbReference type="Pfam" id="PF00210">
    <property type="entry name" value="Ferritin"/>
    <property type="match status" value="1"/>
</dbReference>
<dbReference type="PIRSF" id="PIRSF005900">
    <property type="entry name" value="Dps"/>
    <property type="match status" value="1"/>
</dbReference>
<comment type="similarity">
    <text evidence="1 2">Belongs to the Dps family.</text>
</comment>
<dbReference type="InterPro" id="IPR008331">
    <property type="entry name" value="Ferritin_DPS_dom"/>
</dbReference>
<gene>
    <name evidence="4" type="primary">dps</name>
    <name evidence="4" type="synonym">pexB</name>
    <name evidence="4" type="ORF">ACFSM0_13805</name>
</gene>
<reference evidence="5" key="1">
    <citation type="journal article" date="2019" name="Int. J. Syst. Evol. Microbiol.">
        <title>The Global Catalogue of Microorganisms (GCM) 10K type strain sequencing project: providing services to taxonomists for standard genome sequencing and annotation.</title>
        <authorList>
            <consortium name="The Broad Institute Genomics Platform"/>
            <consortium name="The Broad Institute Genome Sequencing Center for Infectious Disease"/>
            <person name="Wu L."/>
            <person name="Ma J."/>
        </authorList>
    </citation>
    <scope>NUCLEOTIDE SEQUENCE [LARGE SCALE GENOMIC DNA]</scope>
    <source>
        <strain evidence="5">CCUG 55131</strain>
    </source>
</reference>
<dbReference type="CDD" id="cd01043">
    <property type="entry name" value="DPS"/>
    <property type="match status" value="1"/>
</dbReference>
<organism evidence="4 5">
    <name type="scientific">Rhodobacter lacus</name>
    <dbReference type="NCBI Taxonomy" id="1641972"/>
    <lineage>
        <taxon>Bacteria</taxon>
        <taxon>Pseudomonadati</taxon>
        <taxon>Pseudomonadota</taxon>
        <taxon>Alphaproteobacteria</taxon>
        <taxon>Rhodobacterales</taxon>
        <taxon>Rhodobacter group</taxon>
        <taxon>Rhodobacter</taxon>
    </lineage>
</organism>
<dbReference type="InterPro" id="IPR002177">
    <property type="entry name" value="DPS_DNA-bd"/>
</dbReference>
<dbReference type="PANTHER" id="PTHR42932:SF3">
    <property type="entry name" value="DNA PROTECTION DURING STARVATION PROTEIN"/>
    <property type="match status" value="1"/>
</dbReference>
<evidence type="ECO:0000256" key="1">
    <source>
        <dbReference type="ARBA" id="ARBA00009497"/>
    </source>
</evidence>
<evidence type="ECO:0000313" key="5">
    <source>
        <dbReference type="Proteomes" id="UP001597413"/>
    </source>
</evidence>